<proteinExistence type="inferred from homology"/>
<comment type="cofactor">
    <cofactor evidence="2 12">
        <name>FAD</name>
        <dbReference type="ChEBI" id="CHEBI:57692"/>
    </cofactor>
</comment>
<dbReference type="OrthoDB" id="4496419at2"/>
<organism evidence="14 15">
    <name type="scientific">Streptomyces indicus</name>
    <dbReference type="NCBI Taxonomy" id="417292"/>
    <lineage>
        <taxon>Bacteria</taxon>
        <taxon>Bacillati</taxon>
        <taxon>Actinomycetota</taxon>
        <taxon>Actinomycetes</taxon>
        <taxon>Kitasatosporales</taxon>
        <taxon>Streptomycetaceae</taxon>
        <taxon>Streptomyces</taxon>
    </lineage>
</organism>
<keyword evidence="15" id="KW-1185">Reference proteome</keyword>
<dbReference type="PANTHER" id="PTHR42923">
    <property type="entry name" value="PROTOPORPHYRINOGEN OXIDASE"/>
    <property type="match status" value="1"/>
</dbReference>
<dbReference type="STRING" id="417292.SAMN05421806_11477"/>
<keyword evidence="10 12" id="KW-0560">Oxidoreductase</keyword>
<reference evidence="14 15" key="1">
    <citation type="submission" date="2016-10" db="EMBL/GenBank/DDBJ databases">
        <authorList>
            <person name="de Groot N.N."/>
        </authorList>
    </citation>
    <scope>NUCLEOTIDE SEQUENCE [LARGE SCALE GENOMIC DNA]</scope>
    <source>
        <strain evidence="14 15">CGMCC 4.5727</strain>
    </source>
</reference>
<dbReference type="InterPro" id="IPR002937">
    <property type="entry name" value="Amino_oxidase"/>
</dbReference>
<dbReference type="RefSeq" id="WP_093615023.1">
    <property type="nucleotide sequence ID" value="NZ_FNFF01000014.1"/>
</dbReference>
<dbReference type="Proteomes" id="UP000199155">
    <property type="component" value="Unassembled WGS sequence"/>
</dbReference>
<evidence type="ECO:0000256" key="7">
    <source>
        <dbReference type="ARBA" id="ARBA00019046"/>
    </source>
</evidence>
<evidence type="ECO:0000256" key="1">
    <source>
        <dbReference type="ARBA" id="ARBA00001755"/>
    </source>
</evidence>
<feature type="domain" description="Amine oxidase" evidence="13">
    <location>
        <begin position="11"/>
        <end position="455"/>
    </location>
</feature>
<evidence type="ECO:0000256" key="6">
    <source>
        <dbReference type="ARBA" id="ARBA00012402"/>
    </source>
</evidence>
<name>A0A1G9FVJ1_9ACTN</name>
<dbReference type="EMBL" id="FNFF01000014">
    <property type="protein sequence ID" value="SDK92173.1"/>
    <property type="molecule type" value="Genomic_DNA"/>
</dbReference>
<evidence type="ECO:0000313" key="15">
    <source>
        <dbReference type="Proteomes" id="UP000199155"/>
    </source>
</evidence>
<comment type="catalytic activity">
    <reaction evidence="1">
        <text>coproporphyrinogen III + 3 O2 = coproporphyrin III + 3 H2O2</text>
        <dbReference type="Rhea" id="RHEA:43436"/>
        <dbReference type="ChEBI" id="CHEBI:15379"/>
        <dbReference type="ChEBI" id="CHEBI:16240"/>
        <dbReference type="ChEBI" id="CHEBI:57309"/>
        <dbReference type="ChEBI" id="CHEBI:131725"/>
        <dbReference type="EC" id="1.3.3.15"/>
    </reaction>
    <physiologicalReaction direction="left-to-right" evidence="1">
        <dbReference type="Rhea" id="RHEA:43437"/>
    </physiologicalReaction>
</comment>
<gene>
    <name evidence="14" type="ORF">SAMN05421806_11477</name>
</gene>
<evidence type="ECO:0000256" key="9">
    <source>
        <dbReference type="ARBA" id="ARBA00022827"/>
    </source>
</evidence>
<dbReference type="EC" id="1.3.3.15" evidence="6 12"/>
<evidence type="ECO:0000256" key="10">
    <source>
        <dbReference type="ARBA" id="ARBA00023002"/>
    </source>
</evidence>
<dbReference type="GO" id="GO:0005737">
    <property type="term" value="C:cytoplasm"/>
    <property type="evidence" value="ECO:0007669"/>
    <property type="project" value="UniProtKB-SubCell"/>
</dbReference>
<dbReference type="GO" id="GO:0006783">
    <property type="term" value="P:heme biosynthetic process"/>
    <property type="evidence" value="ECO:0007669"/>
    <property type="project" value="UniProtKB-UniRule"/>
</dbReference>
<evidence type="ECO:0000256" key="2">
    <source>
        <dbReference type="ARBA" id="ARBA00001974"/>
    </source>
</evidence>
<dbReference type="Pfam" id="PF01593">
    <property type="entry name" value="Amino_oxidase"/>
    <property type="match status" value="1"/>
</dbReference>
<keyword evidence="12" id="KW-0963">Cytoplasm</keyword>
<dbReference type="NCBIfam" id="TIGR00562">
    <property type="entry name" value="proto_IX_ox"/>
    <property type="match status" value="1"/>
</dbReference>
<accession>A0A1G9FVJ1</accession>
<evidence type="ECO:0000256" key="5">
    <source>
        <dbReference type="ARBA" id="ARBA00008310"/>
    </source>
</evidence>
<dbReference type="SUPFAM" id="SSF51905">
    <property type="entry name" value="FAD/NAD(P)-binding domain"/>
    <property type="match status" value="1"/>
</dbReference>
<sequence length="458" mass="47506">MRSAIVVGGGISGLAAAWQLRGKADVTVIESDQRIGGKLRTGTIGGVPVDTGAESIMALRPEAVELAQEVGLGPDLCDPATAPTTVWTGGHLRPMPAGHVLGIPTEPRALAGTGLLSDEGLARLCREEELKAGPLPRDTDISVADYLAARIGQEAVDRLVEPMLGGVYAGRADRLSLRSAMPRLAAVAEHGGSIIGALRRVRAAGAPKAAAVQGVRGGTGRLPAAVAQASGARVLTGTRARELQRTASGRWRVCAQTADGPLVMETDAVILALPAHAAAELLRGHSPAAFEELSAIQHASSAVVTMAFDRSRTPSLPEGNGFLVPPVDGHTIKAASFLSNKWSWLAESAPGTFVLRVSVGRAGEEQELDVPDRHLIRTAVSELHLAAGRMGEPAAARVTRWDRALPQYGVGHADRIARIGEAVEKLPGLEVCGAAYEGVGVAACVATGRKAARRVFEG</sequence>
<dbReference type="PANTHER" id="PTHR42923:SF3">
    <property type="entry name" value="PROTOPORPHYRINOGEN OXIDASE"/>
    <property type="match status" value="1"/>
</dbReference>
<dbReference type="AlphaFoldDB" id="A0A1G9FVJ1"/>
<keyword evidence="9 12" id="KW-0274">FAD</keyword>
<protein>
    <recommendedName>
        <fullName evidence="7 12">Coproporphyrinogen III oxidase</fullName>
        <ecNumber evidence="6 12">1.3.3.15</ecNumber>
    </recommendedName>
</protein>
<evidence type="ECO:0000259" key="13">
    <source>
        <dbReference type="Pfam" id="PF01593"/>
    </source>
</evidence>
<evidence type="ECO:0000256" key="8">
    <source>
        <dbReference type="ARBA" id="ARBA00022630"/>
    </source>
</evidence>
<keyword evidence="11 12" id="KW-0350">Heme biosynthesis</keyword>
<dbReference type="InterPro" id="IPR004572">
    <property type="entry name" value="Protoporphyrinogen_oxidase"/>
</dbReference>
<evidence type="ECO:0000256" key="12">
    <source>
        <dbReference type="RuleBase" id="RU364052"/>
    </source>
</evidence>
<dbReference type="InterPro" id="IPR036188">
    <property type="entry name" value="FAD/NAD-bd_sf"/>
</dbReference>
<comment type="subcellular location">
    <subcellularLocation>
        <location evidence="12">Cytoplasm</location>
    </subcellularLocation>
</comment>
<comment type="function">
    <text evidence="3 12">Involved in coproporphyrin-dependent heme b biosynthesis. Catalyzes the oxidation of coproporphyrinogen III to coproporphyrin III.</text>
</comment>
<evidence type="ECO:0000256" key="11">
    <source>
        <dbReference type="ARBA" id="ARBA00023133"/>
    </source>
</evidence>
<dbReference type="UniPathway" id="UPA00252"/>
<comment type="pathway">
    <text evidence="4 12">Porphyrin-containing compound metabolism; protoheme biosynthesis.</text>
</comment>
<dbReference type="InterPro" id="IPR050464">
    <property type="entry name" value="Zeta_carotene_desat/Oxidored"/>
</dbReference>
<evidence type="ECO:0000256" key="3">
    <source>
        <dbReference type="ARBA" id="ARBA00002185"/>
    </source>
</evidence>
<evidence type="ECO:0000256" key="4">
    <source>
        <dbReference type="ARBA" id="ARBA00004744"/>
    </source>
</evidence>
<dbReference type="Gene3D" id="3.50.50.60">
    <property type="entry name" value="FAD/NAD(P)-binding domain"/>
    <property type="match status" value="1"/>
</dbReference>
<dbReference type="SUPFAM" id="SSF54373">
    <property type="entry name" value="FAD-linked reductases, C-terminal domain"/>
    <property type="match status" value="1"/>
</dbReference>
<dbReference type="Gene3D" id="3.90.660.20">
    <property type="entry name" value="Protoporphyrinogen oxidase, mitochondrial, domain 2"/>
    <property type="match status" value="1"/>
</dbReference>
<comment type="similarity">
    <text evidence="5 12">Belongs to the protoporphyrinogen/coproporphyrinogen oxidase family. Coproporphyrinogen III oxidase subfamily.</text>
</comment>
<dbReference type="GO" id="GO:0004729">
    <property type="term" value="F:oxygen-dependent protoporphyrinogen oxidase activity"/>
    <property type="evidence" value="ECO:0007669"/>
    <property type="project" value="UniProtKB-UniRule"/>
</dbReference>
<dbReference type="Gene3D" id="1.10.3110.10">
    <property type="entry name" value="protoporphyrinogen ix oxidase, domain 3"/>
    <property type="match status" value="1"/>
</dbReference>
<keyword evidence="8 12" id="KW-0285">Flavoprotein</keyword>
<evidence type="ECO:0000313" key="14">
    <source>
        <dbReference type="EMBL" id="SDK92173.1"/>
    </source>
</evidence>